<sequence length="123" mass="13124">MRARAKRRAGRKCVDYASARSDHWGMNPDLAAALARLDAAIGQLDASVARHFDADLRRSDIEMELQVMGDDRARLATDLESASARVAQLESAADHVGARLGAAIGSIQDILAAERPSSTPARG</sequence>
<gene>
    <name evidence="1" type="ORF">EV668_3840</name>
</gene>
<dbReference type="InterPro" id="IPR025310">
    <property type="entry name" value="DUF4164"/>
</dbReference>
<evidence type="ECO:0000313" key="2">
    <source>
        <dbReference type="Proteomes" id="UP000295122"/>
    </source>
</evidence>
<comment type="caution">
    <text evidence="1">The sequence shown here is derived from an EMBL/GenBank/DDBJ whole genome shotgun (WGS) entry which is preliminary data.</text>
</comment>
<dbReference type="AlphaFoldDB" id="A0A4R7BVE8"/>
<protein>
    <submittedName>
        <fullName evidence="1">Uncharacterized protein DUF4164</fullName>
    </submittedName>
</protein>
<organism evidence="1 2">
    <name type="scientific">Enterovirga rhinocerotis</name>
    <dbReference type="NCBI Taxonomy" id="1339210"/>
    <lineage>
        <taxon>Bacteria</taxon>
        <taxon>Pseudomonadati</taxon>
        <taxon>Pseudomonadota</taxon>
        <taxon>Alphaproteobacteria</taxon>
        <taxon>Hyphomicrobiales</taxon>
        <taxon>Methylobacteriaceae</taxon>
        <taxon>Enterovirga</taxon>
    </lineage>
</organism>
<accession>A0A4R7BVE8</accession>
<keyword evidence="2" id="KW-1185">Reference proteome</keyword>
<name>A0A4R7BVE8_9HYPH</name>
<dbReference type="Proteomes" id="UP000295122">
    <property type="component" value="Unassembled WGS sequence"/>
</dbReference>
<proteinExistence type="predicted"/>
<dbReference type="EMBL" id="SNZR01000015">
    <property type="protein sequence ID" value="TDR87976.1"/>
    <property type="molecule type" value="Genomic_DNA"/>
</dbReference>
<dbReference type="Pfam" id="PF13747">
    <property type="entry name" value="DUF4164"/>
    <property type="match status" value="1"/>
</dbReference>
<evidence type="ECO:0000313" key="1">
    <source>
        <dbReference type="EMBL" id="TDR87976.1"/>
    </source>
</evidence>
<reference evidence="1 2" key="1">
    <citation type="submission" date="2019-03" db="EMBL/GenBank/DDBJ databases">
        <title>Genomic Encyclopedia of Type Strains, Phase IV (KMG-IV): sequencing the most valuable type-strain genomes for metagenomic binning, comparative biology and taxonomic classification.</title>
        <authorList>
            <person name="Goeker M."/>
        </authorList>
    </citation>
    <scope>NUCLEOTIDE SEQUENCE [LARGE SCALE GENOMIC DNA]</scope>
    <source>
        <strain evidence="1 2">DSM 25903</strain>
    </source>
</reference>